<dbReference type="CDD" id="cd06558">
    <property type="entry name" value="crotonase-like"/>
    <property type="match status" value="1"/>
</dbReference>
<dbReference type="SUPFAM" id="SSF51735">
    <property type="entry name" value="NAD(P)-binding Rossmann-fold domains"/>
    <property type="match status" value="1"/>
</dbReference>
<dbReference type="InterPro" id="IPR018376">
    <property type="entry name" value="Enoyl-CoA_hyd/isom_CS"/>
</dbReference>
<evidence type="ECO:0000256" key="5">
    <source>
        <dbReference type="ARBA" id="ARBA00023002"/>
    </source>
</evidence>
<dbReference type="UniPathway" id="UPA00659"/>
<evidence type="ECO:0000256" key="3">
    <source>
        <dbReference type="ARBA" id="ARBA00012076"/>
    </source>
</evidence>
<reference evidence="12" key="2">
    <citation type="journal article" date="2014" name="ISME J.">
        <title>Microbial stratification in low pH oxic and suboxic macroscopic growths along an acid mine drainage.</title>
        <authorList>
            <person name="Mendez-Garcia C."/>
            <person name="Mesa V."/>
            <person name="Sprenger R.R."/>
            <person name="Richter M."/>
            <person name="Diez M.S."/>
            <person name="Solano J."/>
            <person name="Bargiela R."/>
            <person name="Golyshina O.V."/>
            <person name="Manteca A."/>
            <person name="Ramos J.L."/>
            <person name="Gallego J.R."/>
            <person name="Llorente I."/>
            <person name="Martins Dos Santos V.A."/>
            <person name="Jensen O.N."/>
            <person name="Pelaez A.I."/>
            <person name="Sanchez J."/>
            <person name="Ferrer M."/>
        </authorList>
    </citation>
    <scope>NUCLEOTIDE SEQUENCE</scope>
</reference>
<dbReference type="GO" id="GO:0016616">
    <property type="term" value="F:oxidoreductase activity, acting on the CH-OH group of donors, NAD or NADP as acceptor"/>
    <property type="evidence" value="ECO:0007669"/>
    <property type="project" value="InterPro"/>
</dbReference>
<keyword evidence="8" id="KW-0456">Lyase</keyword>
<dbReference type="EC" id="4.2.1.17" evidence="3"/>
<evidence type="ECO:0000259" key="11">
    <source>
        <dbReference type="Pfam" id="PF02737"/>
    </source>
</evidence>
<evidence type="ECO:0000313" key="12">
    <source>
        <dbReference type="EMBL" id="EQD64110.1"/>
    </source>
</evidence>
<keyword evidence="7" id="KW-0443">Lipid metabolism</keyword>
<dbReference type="GO" id="GO:0006635">
    <property type="term" value="P:fatty acid beta-oxidation"/>
    <property type="evidence" value="ECO:0007669"/>
    <property type="project" value="UniProtKB-UniPathway"/>
</dbReference>
<dbReference type="GO" id="GO:0070403">
    <property type="term" value="F:NAD+ binding"/>
    <property type="evidence" value="ECO:0007669"/>
    <property type="project" value="InterPro"/>
</dbReference>
<dbReference type="Gene3D" id="1.10.1040.50">
    <property type="match status" value="1"/>
</dbReference>
<dbReference type="GO" id="GO:0004300">
    <property type="term" value="F:enoyl-CoA hydratase activity"/>
    <property type="evidence" value="ECO:0007669"/>
    <property type="project" value="UniProtKB-EC"/>
</dbReference>
<comment type="similarity">
    <text evidence="2">In the N-terminal section; belongs to the enoyl-CoA hydratase/isomerase family.</text>
</comment>
<dbReference type="Gene3D" id="3.90.226.10">
    <property type="entry name" value="2-enoyl-CoA Hydratase, Chain A, domain 1"/>
    <property type="match status" value="1"/>
</dbReference>
<feature type="domain" description="3-hydroxyacyl-CoA dehydrogenase C-terminal" evidence="10">
    <location>
        <begin position="116"/>
        <end position="197"/>
    </location>
</feature>
<dbReference type="InterPro" id="IPR008927">
    <property type="entry name" value="6-PGluconate_DH-like_C_sf"/>
</dbReference>
<evidence type="ECO:0000256" key="7">
    <source>
        <dbReference type="ARBA" id="ARBA00023098"/>
    </source>
</evidence>
<evidence type="ECO:0000256" key="6">
    <source>
        <dbReference type="ARBA" id="ARBA00023027"/>
    </source>
</evidence>
<dbReference type="InterPro" id="IPR001753">
    <property type="entry name" value="Enoyl-CoA_hydra/iso"/>
</dbReference>
<dbReference type="InterPro" id="IPR036291">
    <property type="entry name" value="NAD(P)-bd_dom_sf"/>
</dbReference>
<dbReference type="Gene3D" id="3.40.50.720">
    <property type="entry name" value="NAD(P)-binding Rossmann-like Domain"/>
    <property type="match status" value="1"/>
</dbReference>
<evidence type="ECO:0000256" key="2">
    <source>
        <dbReference type="ARBA" id="ARBA00008750"/>
    </source>
</evidence>
<feature type="domain" description="3-hydroxyacyl-CoA dehydrogenase NAD binding" evidence="11">
    <location>
        <begin position="1"/>
        <end position="113"/>
    </location>
</feature>
<dbReference type="Pfam" id="PF00725">
    <property type="entry name" value="3HCDH"/>
    <property type="match status" value="1"/>
</dbReference>
<dbReference type="SUPFAM" id="SSF48179">
    <property type="entry name" value="6-phosphogluconate dehydrogenase C-terminal domain-like"/>
    <property type="match status" value="2"/>
</dbReference>
<comment type="caution">
    <text evidence="12">The sequence shown here is derived from an EMBL/GenBank/DDBJ whole genome shotgun (WGS) entry which is preliminary data.</text>
</comment>
<comment type="pathway">
    <text evidence="1">Lipid metabolism; fatty acid beta-oxidation.</text>
</comment>
<gene>
    <name evidence="12" type="ORF">B1B_06709</name>
</gene>
<reference evidence="12" key="1">
    <citation type="submission" date="2013-08" db="EMBL/GenBank/DDBJ databases">
        <authorList>
            <person name="Mendez C."/>
            <person name="Richter M."/>
            <person name="Ferrer M."/>
            <person name="Sanchez J."/>
        </authorList>
    </citation>
    <scope>NUCLEOTIDE SEQUENCE</scope>
</reference>
<dbReference type="PANTHER" id="PTHR48075:SF5">
    <property type="entry name" value="3-HYDROXYBUTYRYL-COA DEHYDROGENASE"/>
    <property type="match status" value="1"/>
</dbReference>
<dbReference type="InterPro" id="IPR029045">
    <property type="entry name" value="ClpP/crotonase-like_dom_sf"/>
</dbReference>
<feature type="non-terminal residue" evidence="12">
    <location>
        <position position="425"/>
    </location>
</feature>
<protein>
    <recommendedName>
        <fullName evidence="3">enoyl-CoA hydratase</fullName>
        <ecNumber evidence="3">4.2.1.17</ecNumber>
    </recommendedName>
</protein>
<dbReference type="InterPro" id="IPR006180">
    <property type="entry name" value="3-OHacyl-CoA_DH_CS"/>
</dbReference>
<name>T1CBY6_9ZZZZ</name>
<dbReference type="Pfam" id="PF00378">
    <property type="entry name" value="ECH_1"/>
    <property type="match status" value="1"/>
</dbReference>
<proteinExistence type="inferred from homology"/>
<evidence type="ECO:0000256" key="8">
    <source>
        <dbReference type="ARBA" id="ARBA00023239"/>
    </source>
</evidence>
<keyword evidence="6" id="KW-0520">NAD</keyword>
<evidence type="ECO:0000256" key="4">
    <source>
        <dbReference type="ARBA" id="ARBA00022832"/>
    </source>
</evidence>
<dbReference type="PANTHER" id="PTHR48075">
    <property type="entry name" value="3-HYDROXYACYL-COA DEHYDROGENASE FAMILY PROTEIN"/>
    <property type="match status" value="1"/>
</dbReference>
<evidence type="ECO:0000256" key="1">
    <source>
        <dbReference type="ARBA" id="ARBA00005005"/>
    </source>
</evidence>
<keyword evidence="4" id="KW-0276">Fatty acid metabolism</keyword>
<dbReference type="EMBL" id="AUZY01004248">
    <property type="protein sequence ID" value="EQD64110.1"/>
    <property type="molecule type" value="Genomic_DNA"/>
</dbReference>
<dbReference type="PROSITE" id="PS00067">
    <property type="entry name" value="3HCDH"/>
    <property type="match status" value="1"/>
</dbReference>
<keyword evidence="5" id="KW-0560">Oxidoreductase</keyword>
<evidence type="ECO:0000256" key="9">
    <source>
        <dbReference type="ARBA" id="ARBA00023268"/>
    </source>
</evidence>
<dbReference type="InterPro" id="IPR006108">
    <property type="entry name" value="3HC_DH_C"/>
</dbReference>
<dbReference type="Pfam" id="PF02737">
    <property type="entry name" value="3HCDH_N"/>
    <property type="match status" value="1"/>
</dbReference>
<dbReference type="PROSITE" id="PS00166">
    <property type="entry name" value="ENOYL_COA_HYDRATASE"/>
    <property type="match status" value="1"/>
</dbReference>
<accession>T1CBY6</accession>
<sequence>SFTTDLRAAVDGAALVIEAVFEDRGVKAKLLGELGPLVTAQAIVATNTSSLSVTELSRGFPHPERFAGLHFFFPAAINKLLEVIGGESTDPGVLDALEQFAYLTRKVPIRVADRAGFAVNRYFVPYLNEAARLAEEGVASLATIEEVGRELFGATLGPFELMNVTGIPIAAHSQESLHAAFGAAYAPSRRLEEQFRSGTPWAWKETAVEPQRKTAVRERFLGLTIGIATRLVEEGVATPEATDRGATVGLRRAWGPFAQLSSIGIPEGLRLVEQYATPWGDAFPISAELRRRAAAGDARWPMRYVRVEHRGPVAWVLLDRPEVLNSLNSDLLEQIERAFHGLESDPEIRAVVLAGSSPVFAAGADIAEMERKSLAEGVEFGYIGQRAARRVEAFPGPVIALVEGYALGGGLELALAADFIVAAQG</sequence>
<organism evidence="12">
    <name type="scientific">mine drainage metagenome</name>
    <dbReference type="NCBI Taxonomy" id="410659"/>
    <lineage>
        <taxon>unclassified sequences</taxon>
        <taxon>metagenomes</taxon>
        <taxon>ecological metagenomes</taxon>
    </lineage>
</organism>
<dbReference type="AlphaFoldDB" id="T1CBY6"/>
<dbReference type="SUPFAM" id="SSF52096">
    <property type="entry name" value="ClpP/crotonase"/>
    <property type="match status" value="1"/>
</dbReference>
<feature type="non-terminal residue" evidence="12">
    <location>
        <position position="1"/>
    </location>
</feature>
<dbReference type="InterPro" id="IPR006176">
    <property type="entry name" value="3-OHacyl-CoA_DH_NAD-bd"/>
</dbReference>
<evidence type="ECO:0000259" key="10">
    <source>
        <dbReference type="Pfam" id="PF00725"/>
    </source>
</evidence>
<keyword evidence="9" id="KW-0511">Multifunctional enzyme</keyword>